<evidence type="ECO:0000313" key="1">
    <source>
        <dbReference type="EMBL" id="CDQ09416.1"/>
    </source>
</evidence>
<dbReference type="EMBL" id="CCCS020000023">
    <property type="protein sequence ID" value="CDQ09416.1"/>
    <property type="molecule type" value="Genomic_DNA"/>
</dbReference>
<protein>
    <submittedName>
        <fullName evidence="1">Uncharacterized protein</fullName>
    </submittedName>
</protein>
<dbReference type="RefSeq" id="WP_035191783.1">
    <property type="nucleotide sequence ID" value="NZ_CCCS020000023.1"/>
</dbReference>
<accession>A0A060UM59</accession>
<dbReference type="AlphaFoldDB" id="A0A060UM59"/>
<sequence>MAKEIEWFIFIKDTDKKLFSLAGPVQGNLVDDWIDAVVREQEAGRELSCQEVTTEQLAECRTHALRHGLSETDSNQIITSPRDRSNDYLGKLPNYASKADRARVVQLLCKGKCGSVRWAEINKPYPGKDALRSSKMGEYKATCLRCGSTTQDNYNWYR</sequence>
<proteinExistence type="predicted"/>
<reference evidence="1" key="1">
    <citation type="submission" date="2014-03" db="EMBL/GenBank/DDBJ databases">
        <authorList>
            <person name="Genoscope - CEA"/>
        </authorList>
    </citation>
    <scope>NUCLEOTIDE SEQUENCE [LARGE SCALE GENOMIC DNA]</scope>
    <source>
        <strain evidence="1">CF27</strain>
    </source>
</reference>
<evidence type="ECO:0000313" key="2">
    <source>
        <dbReference type="EMBL" id="SMH66350.1"/>
    </source>
</evidence>
<evidence type="ECO:0000313" key="3">
    <source>
        <dbReference type="Proteomes" id="UP000193925"/>
    </source>
</evidence>
<dbReference type="EMBL" id="LT841305">
    <property type="protein sequence ID" value="SMH66350.1"/>
    <property type="molecule type" value="Genomic_DNA"/>
</dbReference>
<gene>
    <name evidence="1" type="ORF">AFERRI_30062</name>
    <name evidence="2" type="ORF">AFERRI_30080</name>
</gene>
<name>A0A060UM59_9PROT</name>
<keyword evidence="3" id="KW-1185">Reference proteome</keyword>
<reference evidence="2 3" key="3">
    <citation type="submission" date="2017-03" db="EMBL/GenBank/DDBJ databases">
        <authorList>
            <person name="Regsiter A."/>
            <person name="William W."/>
        </authorList>
    </citation>
    <scope>NUCLEOTIDE SEQUENCE [LARGE SCALE GENOMIC DNA]</scope>
    <source>
        <strain evidence="2">PRJEB5721</strain>
    </source>
</reference>
<dbReference type="Proteomes" id="UP000193925">
    <property type="component" value="Chromosome AFERRI"/>
</dbReference>
<organism evidence="1">
    <name type="scientific">Acidithiobacillus ferrivorans</name>
    <dbReference type="NCBI Taxonomy" id="160808"/>
    <lineage>
        <taxon>Bacteria</taxon>
        <taxon>Pseudomonadati</taxon>
        <taxon>Pseudomonadota</taxon>
        <taxon>Acidithiobacillia</taxon>
        <taxon>Acidithiobacillales</taxon>
        <taxon>Acidithiobacillaceae</taxon>
        <taxon>Acidithiobacillus</taxon>
    </lineage>
</organism>
<reference evidence="1" key="2">
    <citation type="submission" date="2014-07" db="EMBL/GenBank/DDBJ databases">
        <title>Initial genome analysis of the psychrotolerant acidophile Acidithiobacillus ferrivorans CF27: insights into iron and sulfur oxidation pathways and into biofilm formation.</title>
        <authorList>
            <person name="Talla E."/>
            <person name="Hedrich S."/>
            <person name="Mangenot S."/>
            <person name="Ji B."/>
            <person name="Johnson D.B."/>
            <person name="Barbe V."/>
            <person name="Bonnefoy V."/>
        </authorList>
    </citation>
    <scope>NUCLEOTIDE SEQUENCE [LARGE SCALE GENOMIC DNA]</scope>
    <source>
        <strain evidence="1">CF27</strain>
    </source>
</reference>